<proteinExistence type="predicted"/>
<feature type="domain" description="Herpesvirus glycoprotein D/GG/GX" evidence="5">
    <location>
        <begin position="82"/>
        <end position="201"/>
    </location>
</feature>
<dbReference type="GeneID" id="80540457"/>
<keyword evidence="4" id="KW-0812">Transmembrane</keyword>
<evidence type="ECO:0000256" key="1">
    <source>
        <dbReference type="ARBA" id="ARBA00004563"/>
    </source>
</evidence>
<evidence type="ECO:0000259" key="5">
    <source>
        <dbReference type="Pfam" id="PF01537"/>
    </source>
</evidence>
<evidence type="ECO:0000256" key="4">
    <source>
        <dbReference type="SAM" id="Phobius"/>
    </source>
</evidence>
<keyword evidence="4" id="KW-1133">Transmembrane helix</keyword>
<dbReference type="SUPFAM" id="SSF48726">
    <property type="entry name" value="Immunoglobulin"/>
    <property type="match status" value="1"/>
</dbReference>
<dbReference type="GO" id="GO:0016020">
    <property type="term" value="C:membrane"/>
    <property type="evidence" value="ECO:0007669"/>
    <property type="project" value="InterPro"/>
</dbReference>
<gene>
    <name evidence="6" type="primary">US6</name>
</gene>
<dbReference type="InterPro" id="IPR002896">
    <property type="entry name" value="Herpes_glycop_dom"/>
</dbReference>
<organism evidence="6 7">
    <name type="scientific">Macropodid alphaherpesvirus 4</name>
    <dbReference type="NCBI Taxonomy" id="2762721"/>
    <lineage>
        <taxon>Viruses</taxon>
        <taxon>Duplodnaviria</taxon>
        <taxon>Heunggongvirae</taxon>
        <taxon>Peploviricota</taxon>
        <taxon>Herviviricetes</taxon>
        <taxon>Herpesvirales</taxon>
        <taxon>Orthoherpesviridae</taxon>
        <taxon>Alphaherpesvirinae</taxon>
        <taxon>Simplexvirus</taxon>
        <taxon>Simplexvirus macropodidalpha4</taxon>
    </lineage>
</organism>
<dbReference type="Proteomes" id="UP001148675">
    <property type="component" value="Segment"/>
</dbReference>
<keyword evidence="4" id="KW-0472">Membrane</keyword>
<evidence type="ECO:0000313" key="7">
    <source>
        <dbReference type="Proteomes" id="UP001148675"/>
    </source>
</evidence>
<keyword evidence="2" id="KW-0946">Virion</keyword>
<dbReference type="RefSeq" id="YP_010801714.1">
    <property type="nucleotide sequence ID" value="NC_076968.1"/>
</dbReference>
<dbReference type="Pfam" id="PF01537">
    <property type="entry name" value="Herpes_glycop_D"/>
    <property type="match status" value="1"/>
</dbReference>
<name>A0A7L7YUE4_9ALPH</name>
<feature type="transmembrane region" description="Helical" evidence="4">
    <location>
        <begin position="340"/>
        <end position="364"/>
    </location>
</feature>
<dbReference type="EMBL" id="MT900474">
    <property type="protein sequence ID" value="QOD40155.1"/>
    <property type="molecule type" value="Genomic_DNA"/>
</dbReference>
<evidence type="ECO:0000313" key="6">
    <source>
        <dbReference type="EMBL" id="QOD40155.1"/>
    </source>
</evidence>
<keyword evidence="7" id="KW-1185">Reference proteome</keyword>
<dbReference type="InterPro" id="IPR036179">
    <property type="entry name" value="Ig-like_dom_sf"/>
</dbReference>
<dbReference type="KEGG" id="vg:80540457"/>
<dbReference type="Gene3D" id="2.70.230.10">
    <property type="match status" value="1"/>
</dbReference>
<evidence type="ECO:0000256" key="3">
    <source>
        <dbReference type="ARBA" id="ARBA00022879"/>
    </source>
</evidence>
<sequence length="392" mass="43726">MALLRSVLVVALVGLLIPSICGYDYADPSLIMVSPEKFRGTHLSNIPQRTDPRGVKRVYHIQETIANPFQTPSTPIPFFYAVLDNPCGSVLLSGPSEAGQILRGVSDEDRHKTYNLTIAWYRTGGGCAIPIVVMEYAECSYNETLGFCPFRTMPRWQYYDSFSATSEDNFGFLMHAPPYEASGTYTRLIKINEWVEITQFVFEQRTQEACSQSIPLFIPPAACRTSDDYEKGITVDEIGMLPRYIPENQRTVAVYSLSLLGWSPKTPITSSLLPHELLPANDSDLNLFIPRYDDGNEDDPEHEMSILAATVVPRVPPNWHAPKIYDFPRSNPAPATSPPLGIIAGATVLGIIILLTMVGVVCYVKRKANRHRGRRIGLPHIRENDVENPLLS</sequence>
<accession>A0A7L7YUE4</accession>
<protein>
    <submittedName>
        <fullName evidence="6">GD</fullName>
    </submittedName>
</protein>
<reference evidence="6" key="1">
    <citation type="submission" date="2020-08" db="EMBL/GenBank/DDBJ databases">
        <title>Genome sequences of two marsupial simplex viruses; Macropodid alphaherpesvirus 2 and 4.</title>
        <authorList>
            <person name="Vaz P.K."/>
            <person name="Mahony T."/>
            <person name="Hartley C.A."/>
            <person name="Motha J."/>
            <person name="Devlin J.M."/>
        </authorList>
    </citation>
    <scope>NUCLEOTIDE SEQUENCE</scope>
    <source>
        <strain evidence="6">V3116/09</strain>
    </source>
</reference>
<evidence type="ECO:0000256" key="2">
    <source>
        <dbReference type="ARBA" id="ARBA00022844"/>
    </source>
</evidence>
<comment type="subcellular location">
    <subcellularLocation>
        <location evidence="1">Virion membrane</location>
        <topology evidence="1">Single-pass type I membrane protein</topology>
    </subcellularLocation>
</comment>
<keyword evidence="3" id="KW-0261">Viral envelope protein</keyword>